<evidence type="ECO:0000313" key="8">
    <source>
        <dbReference type="Proteomes" id="UP000283497"/>
    </source>
</evidence>
<keyword evidence="2" id="KW-0131">Cell cycle</keyword>
<name>A0A173UJG6_9FIRM</name>
<evidence type="ECO:0000259" key="1">
    <source>
        <dbReference type="SMART" id="SM00842"/>
    </source>
</evidence>
<dbReference type="PANTHER" id="PTHR32432:SF3">
    <property type="entry name" value="ETHANOLAMINE UTILIZATION PROTEIN EUTJ"/>
    <property type="match status" value="1"/>
</dbReference>
<dbReference type="EMBL" id="CYYC01000037">
    <property type="protein sequence ID" value="CUN14570.1"/>
    <property type="molecule type" value="Genomic_DNA"/>
</dbReference>
<evidence type="ECO:0000313" key="9">
    <source>
        <dbReference type="Proteomes" id="UP000283700"/>
    </source>
</evidence>
<proteinExistence type="predicted"/>
<sequence>MNDYNNVLVGFSELIKNEEFRPYEGDLRLGVDLGTANIVVSVVDSNNTPIAGASYPSTVVRDGIVVDFMGASRAVRNMKAKLEDLMGVEFYEAATAIPPGIISGNVKVISNVVESVGLDVVNVIDEPTAAASVLGITDGAVVDVGGGTTGISILKDGKVIFTADEPTGGTHMTLVLAGSLGCSFEEAERIKKDPKQEMLVFPVVKPVIEKMAAIVARFIEGYDVDVIYVVGGACSFKKFESVFEKETGVKTIKPKEPLLVTPLGIAMNCNKQ</sequence>
<dbReference type="InterPro" id="IPR005883">
    <property type="entry name" value="PilM"/>
</dbReference>
<dbReference type="Pfam" id="PF11104">
    <property type="entry name" value="PilM_2"/>
    <property type="match status" value="1"/>
</dbReference>
<dbReference type="InterPro" id="IPR003494">
    <property type="entry name" value="SHS2_FtsA"/>
</dbReference>
<evidence type="ECO:0000313" key="6">
    <source>
        <dbReference type="Proteomes" id="UP000095390"/>
    </source>
</evidence>
<dbReference type="EMBL" id="QRQO01000037">
    <property type="protein sequence ID" value="RHN11367.1"/>
    <property type="molecule type" value="Genomic_DNA"/>
</dbReference>
<dbReference type="NCBIfam" id="TIGR02529">
    <property type="entry name" value="EutJ"/>
    <property type="match status" value="1"/>
</dbReference>
<dbReference type="SMART" id="SM00842">
    <property type="entry name" value="FtsA"/>
    <property type="match status" value="1"/>
</dbReference>
<dbReference type="RefSeq" id="WP_005344391.1">
    <property type="nucleotide sequence ID" value="NZ_BLYK01000015.1"/>
</dbReference>
<evidence type="ECO:0000313" key="5">
    <source>
        <dbReference type="EMBL" id="RHN11367.1"/>
    </source>
</evidence>
<evidence type="ECO:0000313" key="7">
    <source>
        <dbReference type="Proteomes" id="UP000095679"/>
    </source>
</evidence>
<dbReference type="EMBL" id="QRNJ01000001">
    <property type="protein sequence ID" value="RHK42355.1"/>
    <property type="molecule type" value="Genomic_DNA"/>
</dbReference>
<reference evidence="8 9" key="2">
    <citation type="submission" date="2018-08" db="EMBL/GenBank/DDBJ databases">
        <title>A genome reference for cultivated species of the human gut microbiota.</title>
        <authorList>
            <person name="Zou Y."/>
            <person name="Xue W."/>
            <person name="Luo G."/>
        </authorList>
    </citation>
    <scope>NUCLEOTIDE SEQUENCE [LARGE SCALE GENOMIC DNA]</scope>
    <source>
        <strain evidence="5 9">AF31-17AC</strain>
        <strain evidence="4 8">AF45-14BH</strain>
    </source>
</reference>
<feature type="domain" description="SHS2" evidence="1">
    <location>
        <begin position="28"/>
        <end position="134"/>
    </location>
</feature>
<dbReference type="Proteomes" id="UP000095390">
    <property type="component" value="Unassembled WGS sequence"/>
</dbReference>
<accession>A0A173UJG6</accession>
<dbReference type="Proteomes" id="UP000283700">
    <property type="component" value="Unassembled WGS sequence"/>
</dbReference>
<protein>
    <submittedName>
        <fullName evidence="2">Cell division protein FtsA</fullName>
    </submittedName>
    <submittedName>
        <fullName evidence="4">Ethanolamine utilization protein EutJ</fullName>
    </submittedName>
</protein>
<gene>
    <name evidence="2" type="primary">ftsA</name>
    <name evidence="4" type="ORF">DW068_00410</name>
    <name evidence="5" type="ORF">DWZ29_11950</name>
    <name evidence="3" type="ORF">ERS852450_01406</name>
    <name evidence="2" type="ORF">ERS852578_02474</name>
</gene>
<dbReference type="PANTHER" id="PTHR32432">
    <property type="entry name" value="CELL DIVISION PROTEIN FTSA-RELATED"/>
    <property type="match status" value="1"/>
</dbReference>
<reference evidence="6 7" key="1">
    <citation type="submission" date="2015-09" db="EMBL/GenBank/DDBJ databases">
        <authorList>
            <consortium name="Pathogen Informatics"/>
        </authorList>
    </citation>
    <scope>NUCLEOTIDE SEQUENCE [LARGE SCALE GENOMIC DNA]</scope>
    <source>
        <strain evidence="3 7">2789STDY5834835</strain>
        <strain evidence="2 6">2789STDY5834966</strain>
    </source>
</reference>
<dbReference type="NCBIfam" id="NF011660">
    <property type="entry name" value="PRK15080.1"/>
    <property type="match status" value="1"/>
</dbReference>
<dbReference type="Proteomes" id="UP000095679">
    <property type="component" value="Unassembled WGS sequence"/>
</dbReference>
<dbReference type="SUPFAM" id="SSF53067">
    <property type="entry name" value="Actin-like ATPase domain"/>
    <property type="match status" value="1"/>
</dbReference>
<dbReference type="GeneID" id="75047270"/>
<dbReference type="InterPro" id="IPR043129">
    <property type="entry name" value="ATPase_NBD"/>
</dbReference>
<dbReference type="Gene3D" id="3.30.420.40">
    <property type="match status" value="2"/>
</dbReference>
<dbReference type="CDD" id="cd24047">
    <property type="entry name" value="ASKHA_NBD_EutJ"/>
    <property type="match status" value="1"/>
</dbReference>
<organism evidence="2 6">
    <name type="scientific">Anaerobutyricum hallii</name>
    <dbReference type="NCBI Taxonomy" id="39488"/>
    <lineage>
        <taxon>Bacteria</taxon>
        <taxon>Bacillati</taxon>
        <taxon>Bacillota</taxon>
        <taxon>Clostridia</taxon>
        <taxon>Lachnospirales</taxon>
        <taxon>Lachnospiraceae</taxon>
        <taxon>Anaerobutyricum</taxon>
    </lineage>
</organism>
<evidence type="ECO:0000313" key="4">
    <source>
        <dbReference type="EMBL" id="RHK42355.1"/>
    </source>
</evidence>
<dbReference type="AlphaFoldDB" id="A0A173UJG6"/>
<dbReference type="InterPro" id="IPR050696">
    <property type="entry name" value="FtsA/MreB"/>
</dbReference>
<keyword evidence="2" id="KW-0132">Cell division</keyword>
<dbReference type="InterPro" id="IPR013366">
    <property type="entry name" value="EutJ"/>
</dbReference>
<dbReference type="EMBL" id="CYZL01000010">
    <property type="protein sequence ID" value="CUO22735.1"/>
    <property type="molecule type" value="Genomic_DNA"/>
</dbReference>
<dbReference type="OrthoDB" id="306538at2"/>
<dbReference type="Proteomes" id="UP000283497">
    <property type="component" value="Unassembled WGS sequence"/>
</dbReference>
<evidence type="ECO:0000313" key="2">
    <source>
        <dbReference type="EMBL" id="CUN14570.1"/>
    </source>
</evidence>
<dbReference type="GO" id="GO:0051301">
    <property type="term" value="P:cell division"/>
    <property type="evidence" value="ECO:0007669"/>
    <property type="project" value="UniProtKB-KW"/>
</dbReference>
<evidence type="ECO:0000313" key="3">
    <source>
        <dbReference type="EMBL" id="CUO22735.1"/>
    </source>
</evidence>